<evidence type="ECO:0000256" key="1">
    <source>
        <dbReference type="SAM" id="Phobius"/>
    </source>
</evidence>
<evidence type="ECO:0000313" key="2">
    <source>
        <dbReference type="EMBL" id="UZK55659.1"/>
    </source>
</evidence>
<feature type="transmembrane region" description="Helical" evidence="1">
    <location>
        <begin position="12"/>
        <end position="29"/>
    </location>
</feature>
<reference evidence="2" key="1">
    <citation type="journal article" date="2022" name="Front. Microbiol.">
        <title>Mirubactin C rescues the lethal effect of cell wall biosynthesis mutations in Bacillus subtilis.</title>
        <authorList>
            <person name="Kepplinger B."/>
            <person name="Wen X."/>
            <person name="Tyler A.R."/>
            <person name="Kim B.Y."/>
            <person name="Brown J."/>
            <person name="Banks P."/>
            <person name="Dashti Y."/>
            <person name="Mackenzie E.S."/>
            <person name="Wills C."/>
            <person name="Kawai Y."/>
            <person name="Waldron K.J."/>
            <person name="Allenby N.E.E."/>
            <person name="Wu L.J."/>
            <person name="Hall M.J."/>
            <person name="Errington J."/>
        </authorList>
    </citation>
    <scope>NUCLEOTIDE SEQUENCE</scope>
    <source>
        <strain evidence="2">MDA8-470</strain>
    </source>
</reference>
<evidence type="ECO:0008006" key="4">
    <source>
        <dbReference type="Google" id="ProtNLM"/>
    </source>
</evidence>
<protein>
    <recommendedName>
        <fullName evidence="4">Flp pilus-assembly TadG-like N-terminal domain-containing protein</fullName>
    </recommendedName>
</protein>
<dbReference type="EMBL" id="CP098740">
    <property type="protein sequence ID" value="UZK55659.1"/>
    <property type="molecule type" value="Genomic_DNA"/>
</dbReference>
<gene>
    <name evidence="2" type="ORF">NEH16_17365</name>
</gene>
<keyword evidence="1" id="KW-1133">Transmembrane helix</keyword>
<keyword evidence="3" id="KW-1185">Reference proteome</keyword>
<organism evidence="2 3">
    <name type="scientific">Streptomyces drozdowiczii</name>
    <dbReference type="NCBI Taxonomy" id="202862"/>
    <lineage>
        <taxon>Bacteria</taxon>
        <taxon>Bacillati</taxon>
        <taxon>Actinomycetota</taxon>
        <taxon>Actinomycetes</taxon>
        <taxon>Kitasatosporales</taxon>
        <taxon>Streptomycetaceae</taxon>
        <taxon>Streptomyces</taxon>
    </lineage>
</organism>
<evidence type="ECO:0000313" key="3">
    <source>
        <dbReference type="Proteomes" id="UP001164963"/>
    </source>
</evidence>
<dbReference type="RefSeq" id="WP_073966376.1">
    <property type="nucleotide sequence ID" value="NZ_CP098740.1"/>
</dbReference>
<proteinExistence type="predicted"/>
<sequence>MRTYDDRGGIAVYSAIITVALLAVIGITVDGGGKLRATERADAIAMEAARAGGQAIDPAQAIPGKAVVAQPAAAQAAAQAYLSAAGAHGSATVSADGKRVTVTVTDTYDTRFLTVVGISSMSVHGEGHATLIHGVVAPEGS</sequence>
<name>A0ABY6PTN6_9ACTN</name>
<keyword evidence="1" id="KW-0812">Transmembrane</keyword>
<keyword evidence="1" id="KW-0472">Membrane</keyword>
<accession>A0ABY6PTN6</accession>
<dbReference type="Proteomes" id="UP001164963">
    <property type="component" value="Chromosome"/>
</dbReference>